<protein>
    <recommendedName>
        <fullName evidence="7">TonB dependent receptor</fullName>
    </recommendedName>
</protein>
<evidence type="ECO:0000256" key="4">
    <source>
        <dbReference type="SAM" id="SignalP"/>
    </source>
</evidence>
<dbReference type="RefSeq" id="WP_245917150.1">
    <property type="nucleotide sequence ID" value="NZ_PVTR01000001.1"/>
</dbReference>
<dbReference type="AlphaFoldDB" id="A0A2T0WW49"/>
<organism evidence="5 6">
    <name type="scientific">Mongoliibacter ruber</name>
    <dbReference type="NCBI Taxonomy" id="1750599"/>
    <lineage>
        <taxon>Bacteria</taxon>
        <taxon>Pseudomonadati</taxon>
        <taxon>Bacteroidota</taxon>
        <taxon>Cytophagia</taxon>
        <taxon>Cytophagales</taxon>
        <taxon>Cyclobacteriaceae</taxon>
        <taxon>Mongoliibacter</taxon>
    </lineage>
</organism>
<reference evidence="5 6" key="1">
    <citation type="submission" date="2018-03" db="EMBL/GenBank/DDBJ databases">
        <title>Genomic Encyclopedia of Archaeal and Bacterial Type Strains, Phase II (KMG-II): from individual species to whole genera.</title>
        <authorList>
            <person name="Goeker M."/>
        </authorList>
    </citation>
    <scope>NUCLEOTIDE SEQUENCE [LARGE SCALE GENOMIC DNA]</scope>
    <source>
        <strain evidence="5 6">DSM 27929</strain>
    </source>
</reference>
<evidence type="ECO:0000256" key="1">
    <source>
        <dbReference type="ARBA" id="ARBA00004442"/>
    </source>
</evidence>
<name>A0A2T0WW49_9BACT</name>
<proteinExistence type="predicted"/>
<dbReference type="EMBL" id="PVTR01000001">
    <property type="protein sequence ID" value="PRY90909.1"/>
    <property type="molecule type" value="Genomic_DNA"/>
</dbReference>
<keyword evidence="2" id="KW-0472">Membrane</keyword>
<sequence length="571" mass="65767">MNISDKYMKIKVLVGLVLMVTSMPVLAQQAGEVTDQEFVIRKDRVLTLPQKPRKFERTPVLPVPQSDGKFNYVVNPYFLSLAPEVIEPEAAQKQWPRRRQDLYPGFARLGFGNYSSPLIEGRYNNWEEGDYNYGVKIKHEGFYTGPVDGRNSGENFTDVGLNGNLYRDFFQVYGGVDYYRHKFNFYGYDFENPDFENYVPNQNILNTFKITAGIQDLDKTEGFNYDVNLGIRAFNDNYEAAETDIALKIKSGYWFDNAISSGIDLDLSLTQPKDVFYSNINRNYLKVNPFVGYQNEYLKVRAGANIVYENDVTQNKESDFQVFPQLLGEYMIQDEFGIYAGFEGDVQRQTYQDFVMENPFLGPSMELLNTIQNYEIKGGVKGVLNNELTYEAGIGYGRFRNMHFFANSGMDTTRFNIFYDDDTRVLNYNAKVSWNYEGWYRLIGKANYYFYNTSTLEAAFQRPEWELSLNNNFMLDEKWLLQFNANVMGGIVGGVFDPIAATDGIANPTLFRSEMLPVIIDLQLKADYQINDQFSAFAIGNNLLNRTNQRFLNYPVRGIQGIVGLTYKFGY</sequence>
<accession>A0A2T0WW49</accession>
<evidence type="ECO:0000313" key="5">
    <source>
        <dbReference type="EMBL" id="PRY90909.1"/>
    </source>
</evidence>
<evidence type="ECO:0000256" key="3">
    <source>
        <dbReference type="ARBA" id="ARBA00023237"/>
    </source>
</evidence>
<keyword evidence="4" id="KW-0732">Signal</keyword>
<dbReference type="Proteomes" id="UP000238157">
    <property type="component" value="Unassembled WGS sequence"/>
</dbReference>
<comment type="caution">
    <text evidence="5">The sequence shown here is derived from an EMBL/GenBank/DDBJ whole genome shotgun (WGS) entry which is preliminary data.</text>
</comment>
<feature type="signal peptide" evidence="4">
    <location>
        <begin position="1"/>
        <end position="27"/>
    </location>
</feature>
<dbReference type="GO" id="GO:0009279">
    <property type="term" value="C:cell outer membrane"/>
    <property type="evidence" value="ECO:0007669"/>
    <property type="project" value="UniProtKB-SubCell"/>
</dbReference>
<evidence type="ECO:0008006" key="7">
    <source>
        <dbReference type="Google" id="ProtNLM"/>
    </source>
</evidence>
<keyword evidence="6" id="KW-1185">Reference proteome</keyword>
<evidence type="ECO:0000313" key="6">
    <source>
        <dbReference type="Proteomes" id="UP000238157"/>
    </source>
</evidence>
<dbReference type="Gene3D" id="2.40.170.20">
    <property type="entry name" value="TonB-dependent receptor, beta-barrel domain"/>
    <property type="match status" value="1"/>
</dbReference>
<dbReference type="SUPFAM" id="SSF56935">
    <property type="entry name" value="Porins"/>
    <property type="match status" value="1"/>
</dbReference>
<gene>
    <name evidence="5" type="ORF">CLW00_101584</name>
</gene>
<keyword evidence="3" id="KW-0998">Cell outer membrane</keyword>
<comment type="subcellular location">
    <subcellularLocation>
        <location evidence="1">Cell outer membrane</location>
    </subcellularLocation>
</comment>
<feature type="chain" id="PRO_5015443389" description="TonB dependent receptor" evidence="4">
    <location>
        <begin position="28"/>
        <end position="571"/>
    </location>
</feature>
<evidence type="ECO:0000256" key="2">
    <source>
        <dbReference type="ARBA" id="ARBA00023136"/>
    </source>
</evidence>
<dbReference type="InterPro" id="IPR036942">
    <property type="entry name" value="Beta-barrel_TonB_sf"/>
</dbReference>